<gene>
    <name evidence="6" type="primary">tetC</name>
    <name evidence="6" type="ORF">BTM25_21820</name>
</gene>
<dbReference type="InterPro" id="IPR001647">
    <property type="entry name" value="HTH_TetR"/>
</dbReference>
<evidence type="ECO:0000313" key="7">
    <source>
        <dbReference type="Proteomes" id="UP000242367"/>
    </source>
</evidence>
<dbReference type="GO" id="GO:0003700">
    <property type="term" value="F:DNA-binding transcription factor activity"/>
    <property type="evidence" value="ECO:0007669"/>
    <property type="project" value="TreeGrafter"/>
</dbReference>
<dbReference type="RefSeq" id="WP_103562542.1">
    <property type="nucleotide sequence ID" value="NZ_MTBP01000001.1"/>
</dbReference>
<dbReference type="Pfam" id="PF00440">
    <property type="entry name" value="TetR_N"/>
    <property type="match status" value="1"/>
</dbReference>
<feature type="DNA-binding region" description="H-T-H motif" evidence="4">
    <location>
        <begin position="32"/>
        <end position="51"/>
    </location>
</feature>
<dbReference type="InterPro" id="IPR009057">
    <property type="entry name" value="Homeodomain-like_sf"/>
</dbReference>
<reference evidence="6 7" key="1">
    <citation type="journal article" date="2017" name="Chemistry">
        <title>Isolation, Biosynthesis and Chemical Modifications of Rubterolones A-F: Rare Tropolone Alkaloids from Actinomadura sp. 5-2.</title>
        <authorList>
            <person name="Guo H."/>
            <person name="Benndorf R."/>
            <person name="Leichnitz D."/>
            <person name="Klassen J.L."/>
            <person name="Vollmers J."/>
            <person name="Gorls H."/>
            <person name="Steinacker M."/>
            <person name="Weigel C."/>
            <person name="Dahse H.M."/>
            <person name="Kaster A.K."/>
            <person name="de Beer Z.W."/>
            <person name="Poulsen M."/>
            <person name="Beemelmanns C."/>
        </authorList>
    </citation>
    <scope>NUCLEOTIDE SEQUENCE [LARGE SCALE GENOMIC DNA]</scope>
    <source>
        <strain evidence="6 7">5-2</strain>
    </source>
</reference>
<keyword evidence="1" id="KW-0805">Transcription regulation</keyword>
<dbReference type="PANTHER" id="PTHR30055:SF234">
    <property type="entry name" value="HTH-TYPE TRANSCRIPTIONAL REGULATOR BETI"/>
    <property type="match status" value="1"/>
</dbReference>
<protein>
    <submittedName>
        <fullName evidence="6">Transposon Tn10 TetC protein</fullName>
    </submittedName>
</protein>
<comment type="caution">
    <text evidence="6">The sequence shown here is derived from an EMBL/GenBank/DDBJ whole genome shotgun (WGS) entry which is preliminary data.</text>
</comment>
<dbReference type="Pfam" id="PF21351">
    <property type="entry name" value="TetR_C_41"/>
    <property type="match status" value="1"/>
</dbReference>
<keyword evidence="3" id="KW-0804">Transcription</keyword>
<proteinExistence type="predicted"/>
<feature type="domain" description="HTH tetR-type" evidence="5">
    <location>
        <begin position="9"/>
        <end position="69"/>
    </location>
</feature>
<evidence type="ECO:0000256" key="1">
    <source>
        <dbReference type="ARBA" id="ARBA00023015"/>
    </source>
</evidence>
<sequence>MSRQAERSEATRTALVAAARELFAERGYAGVGTVEIVDRAGSSRGAMYHHFKDKKELFRAVYEQVQEEIVAQVAAAMEDVGDDPSAALDTGLRVFLDTCLQRDKARIGLVDAPAVLGWAAWREIDERYALGLVTAGLEMGRAAGVLRADLPLRPLAHMVLASLAEAGLLIAGSDDPETAGREALPAVLAFLEGLRA</sequence>
<dbReference type="AlphaFoldDB" id="A0A2P4URU1"/>
<keyword evidence="7" id="KW-1185">Reference proteome</keyword>
<dbReference type="SUPFAM" id="SSF46689">
    <property type="entry name" value="Homeodomain-like"/>
    <property type="match status" value="1"/>
</dbReference>
<keyword evidence="2 4" id="KW-0238">DNA-binding</keyword>
<evidence type="ECO:0000256" key="3">
    <source>
        <dbReference type="ARBA" id="ARBA00023163"/>
    </source>
</evidence>
<dbReference type="GO" id="GO:0000976">
    <property type="term" value="F:transcription cis-regulatory region binding"/>
    <property type="evidence" value="ECO:0007669"/>
    <property type="project" value="TreeGrafter"/>
</dbReference>
<name>A0A2P4URU1_9ACTN</name>
<dbReference type="InterPro" id="IPR049484">
    <property type="entry name" value="Rv0078-like_C"/>
</dbReference>
<dbReference type="PANTHER" id="PTHR30055">
    <property type="entry name" value="HTH-TYPE TRANSCRIPTIONAL REGULATOR RUTR"/>
    <property type="match status" value="1"/>
</dbReference>
<dbReference type="InterPro" id="IPR050109">
    <property type="entry name" value="HTH-type_TetR-like_transc_reg"/>
</dbReference>
<evidence type="ECO:0000256" key="2">
    <source>
        <dbReference type="ARBA" id="ARBA00023125"/>
    </source>
</evidence>
<evidence type="ECO:0000256" key="4">
    <source>
        <dbReference type="PROSITE-ProRule" id="PRU00335"/>
    </source>
</evidence>
<dbReference type="PRINTS" id="PR00455">
    <property type="entry name" value="HTHTETR"/>
</dbReference>
<dbReference type="EMBL" id="MTBP01000001">
    <property type="protein sequence ID" value="POM27762.1"/>
    <property type="molecule type" value="Genomic_DNA"/>
</dbReference>
<dbReference type="PROSITE" id="PS50977">
    <property type="entry name" value="HTH_TETR_2"/>
    <property type="match status" value="1"/>
</dbReference>
<dbReference type="Proteomes" id="UP000242367">
    <property type="component" value="Unassembled WGS sequence"/>
</dbReference>
<dbReference type="Gene3D" id="1.10.357.10">
    <property type="entry name" value="Tetracycline Repressor, domain 2"/>
    <property type="match status" value="1"/>
</dbReference>
<evidence type="ECO:0000259" key="5">
    <source>
        <dbReference type="PROSITE" id="PS50977"/>
    </source>
</evidence>
<evidence type="ECO:0000313" key="6">
    <source>
        <dbReference type="EMBL" id="POM27762.1"/>
    </source>
</evidence>
<organism evidence="6 7">
    <name type="scientific">Actinomadura rubteroloni</name>
    <dbReference type="NCBI Taxonomy" id="1926885"/>
    <lineage>
        <taxon>Bacteria</taxon>
        <taxon>Bacillati</taxon>
        <taxon>Actinomycetota</taxon>
        <taxon>Actinomycetes</taxon>
        <taxon>Streptosporangiales</taxon>
        <taxon>Thermomonosporaceae</taxon>
        <taxon>Actinomadura</taxon>
    </lineage>
</organism>
<accession>A0A2P4URU1</accession>